<accession>A0AAN7WCR3</accession>
<dbReference type="AlphaFoldDB" id="A0AAN7WCR3"/>
<name>A0AAN7WCR3_9PEZI</name>
<evidence type="ECO:0000313" key="1">
    <source>
        <dbReference type="EMBL" id="KAK5700687.1"/>
    </source>
</evidence>
<dbReference type="Gene3D" id="3.30.710.10">
    <property type="entry name" value="Potassium Channel Kv1.1, Chain A"/>
    <property type="match status" value="1"/>
</dbReference>
<evidence type="ECO:0000313" key="2">
    <source>
        <dbReference type="Proteomes" id="UP001310594"/>
    </source>
</evidence>
<reference evidence="1" key="1">
    <citation type="submission" date="2023-08" db="EMBL/GenBank/DDBJ databases">
        <title>Black Yeasts Isolated from many extreme environments.</title>
        <authorList>
            <person name="Coleine C."/>
            <person name="Stajich J.E."/>
            <person name="Selbmann L."/>
        </authorList>
    </citation>
    <scope>NUCLEOTIDE SEQUENCE</scope>
    <source>
        <strain evidence="1">CCFEE 5810</strain>
    </source>
</reference>
<comment type="caution">
    <text evidence="1">The sequence shown here is derived from an EMBL/GenBank/DDBJ whole genome shotgun (WGS) entry which is preliminary data.</text>
</comment>
<protein>
    <recommendedName>
        <fullName evidence="3">BTB domain-containing protein</fullName>
    </recommendedName>
</protein>
<dbReference type="InterPro" id="IPR011333">
    <property type="entry name" value="SKP1/BTB/POZ_sf"/>
</dbReference>
<evidence type="ECO:0008006" key="3">
    <source>
        <dbReference type="Google" id="ProtNLM"/>
    </source>
</evidence>
<dbReference type="Proteomes" id="UP001310594">
    <property type="component" value="Unassembled WGS sequence"/>
</dbReference>
<dbReference type="EMBL" id="JAVRQU010000007">
    <property type="protein sequence ID" value="KAK5700687.1"/>
    <property type="molecule type" value="Genomic_DNA"/>
</dbReference>
<proteinExistence type="predicted"/>
<dbReference type="SUPFAM" id="SSF54695">
    <property type="entry name" value="POZ domain"/>
    <property type="match status" value="1"/>
</dbReference>
<organism evidence="1 2">
    <name type="scientific">Elasticomyces elasticus</name>
    <dbReference type="NCBI Taxonomy" id="574655"/>
    <lineage>
        <taxon>Eukaryota</taxon>
        <taxon>Fungi</taxon>
        <taxon>Dikarya</taxon>
        <taxon>Ascomycota</taxon>
        <taxon>Pezizomycotina</taxon>
        <taxon>Dothideomycetes</taxon>
        <taxon>Dothideomycetidae</taxon>
        <taxon>Mycosphaerellales</taxon>
        <taxon>Teratosphaeriaceae</taxon>
        <taxon>Elasticomyces</taxon>
    </lineage>
</organism>
<gene>
    <name evidence="1" type="ORF">LTR97_005204</name>
</gene>
<sequence>MAATISTKQLYRNPLWSDLTIKYGDEAIPGHKIVLGQRSNETKTIKFDDDADSVDALVAMIRYMYTFEYITHNHPRRHDWRFYLELADVAVKYGLPELKRRVISELSRREFSKPDTMTDILLAMPAYCEDDEEKSLEKAGQAFKRQHILSLLQVPTYVESLADEQRSLHMMQLAAALAELRSWIEDSWGSPTAKWGLSVAQFDIILRKAQTWTGGEVVGVRK</sequence>